<evidence type="ECO:0000256" key="7">
    <source>
        <dbReference type="PIRSR" id="PIRSR602401-1"/>
    </source>
</evidence>
<comment type="similarity">
    <text evidence="2 8">Belongs to the cytochrome P450 family.</text>
</comment>
<dbReference type="FunFam" id="1.10.630.10:FF:000050">
    <property type="entry name" value="Cytochrome P450 monooxygenase"/>
    <property type="match status" value="1"/>
</dbReference>
<reference evidence="11 12" key="1">
    <citation type="submission" date="2015-01" db="EMBL/GenBank/DDBJ databases">
        <title>The Genome Sequence of Fonsecaea pedrosoi CBS 271.37.</title>
        <authorList>
            <consortium name="The Broad Institute Genomics Platform"/>
            <person name="Cuomo C."/>
            <person name="de Hoog S."/>
            <person name="Gorbushina A."/>
            <person name="Stielow B."/>
            <person name="Teixiera M."/>
            <person name="Abouelleil A."/>
            <person name="Chapman S.B."/>
            <person name="Priest M."/>
            <person name="Young S.K."/>
            <person name="Wortman J."/>
            <person name="Nusbaum C."/>
            <person name="Birren B."/>
        </authorList>
    </citation>
    <scope>NUCLEOTIDE SEQUENCE [LARGE SCALE GENOMIC DNA]</scope>
    <source>
        <strain evidence="11 12">CBS 271.37</strain>
    </source>
</reference>
<dbReference type="HOGENOM" id="CLU_001570_14_0_1"/>
<dbReference type="AlphaFoldDB" id="A0A0D2GST3"/>
<evidence type="ECO:0000256" key="8">
    <source>
        <dbReference type="RuleBase" id="RU000461"/>
    </source>
</evidence>
<evidence type="ECO:0000256" key="3">
    <source>
        <dbReference type="ARBA" id="ARBA00022723"/>
    </source>
</evidence>
<dbReference type="InterPro" id="IPR002401">
    <property type="entry name" value="Cyt_P450_E_grp-I"/>
</dbReference>
<dbReference type="Gene3D" id="1.10.630.10">
    <property type="entry name" value="Cytochrome P450"/>
    <property type="match status" value="1"/>
</dbReference>
<dbReference type="GeneID" id="25302769"/>
<name>A0A0D2GST3_9EURO</name>
<dbReference type="PRINTS" id="PR00385">
    <property type="entry name" value="P450"/>
</dbReference>
<keyword evidence="7 8" id="KW-0349">Heme</keyword>
<comment type="cofactor">
    <cofactor evidence="1 7">
        <name>heme</name>
        <dbReference type="ChEBI" id="CHEBI:30413"/>
    </cofactor>
</comment>
<dbReference type="GO" id="GO:0020037">
    <property type="term" value="F:heme binding"/>
    <property type="evidence" value="ECO:0007669"/>
    <property type="project" value="InterPro"/>
</dbReference>
<evidence type="ECO:0000256" key="1">
    <source>
        <dbReference type="ARBA" id="ARBA00001971"/>
    </source>
</evidence>
<dbReference type="PRINTS" id="PR00463">
    <property type="entry name" value="EP450I"/>
</dbReference>
<evidence type="ECO:0000256" key="2">
    <source>
        <dbReference type="ARBA" id="ARBA00010617"/>
    </source>
</evidence>
<dbReference type="PANTHER" id="PTHR24305:SF188">
    <property type="entry name" value="P450, PUTATIVE (EUROFUNG)-RELATED"/>
    <property type="match status" value="1"/>
</dbReference>
<dbReference type="OrthoDB" id="3934656at2759"/>
<evidence type="ECO:0000256" key="9">
    <source>
        <dbReference type="SAM" id="MobiDB-lite"/>
    </source>
</evidence>
<keyword evidence="5 7" id="KW-0408">Iron</keyword>
<dbReference type="EMBL" id="KN846970">
    <property type="protein sequence ID" value="KIW84033.1"/>
    <property type="molecule type" value="Genomic_DNA"/>
</dbReference>
<feature type="transmembrane region" description="Helical" evidence="10">
    <location>
        <begin position="7"/>
        <end position="23"/>
    </location>
</feature>
<dbReference type="RefSeq" id="XP_013287841.1">
    <property type="nucleotide sequence ID" value="XM_013432387.1"/>
</dbReference>
<dbReference type="InterPro" id="IPR036396">
    <property type="entry name" value="Cyt_P450_sf"/>
</dbReference>
<dbReference type="Pfam" id="PF00067">
    <property type="entry name" value="p450"/>
    <property type="match status" value="1"/>
</dbReference>
<evidence type="ECO:0000313" key="12">
    <source>
        <dbReference type="Proteomes" id="UP000053029"/>
    </source>
</evidence>
<dbReference type="InterPro" id="IPR017972">
    <property type="entry name" value="Cyt_P450_CS"/>
</dbReference>
<dbReference type="PANTHER" id="PTHR24305">
    <property type="entry name" value="CYTOCHROME P450"/>
    <property type="match status" value="1"/>
</dbReference>
<keyword evidence="3 7" id="KW-0479">Metal-binding</keyword>
<dbReference type="SUPFAM" id="SSF48264">
    <property type="entry name" value="Cytochrome P450"/>
    <property type="match status" value="1"/>
</dbReference>
<dbReference type="PROSITE" id="PS00086">
    <property type="entry name" value="CYTOCHROME_P450"/>
    <property type="match status" value="1"/>
</dbReference>
<keyword evidence="12" id="KW-1185">Reference proteome</keyword>
<feature type="binding site" description="axial binding residue" evidence="7">
    <location>
        <position position="478"/>
    </location>
    <ligand>
        <name>heme</name>
        <dbReference type="ChEBI" id="CHEBI:30413"/>
    </ligand>
    <ligandPart>
        <name>Fe</name>
        <dbReference type="ChEBI" id="CHEBI:18248"/>
    </ligandPart>
</feature>
<evidence type="ECO:0000313" key="11">
    <source>
        <dbReference type="EMBL" id="KIW84033.1"/>
    </source>
</evidence>
<sequence>MEIRMTGLILCVVAAIYTIVWLYRKVTSPEWSIPGPWLARFSRIWYFWHVRAGSFHHENIELHRKYGPIVRVGPNLYSIAAPDKEVYGIGSKFRKSDWYEGWKHPSPDKWALFADQDIRRHAETRKRFQGLYSMSALLSYEKYVDDCTAIFDQRLTEFEKAGEQVDMAHWFQCYAFDVMGNLTYSERFGFLDRGDDIAGTIAALEKSGVYSTLIGIYAWLHPFVYRVMEFLPNNGASGRTYLMNFVQQKIDAREKERTAEGTKPTTTTTTTTAKHIQQSQLAPEQQEQTPRDFLDKLRDGHLENPQQVTRYHMFMMGLSNIIAGSDTTAVSLSSVLFHLLTNPGTLEKLRREIAEYRKSRTSVQEDGDAPTLPFKVTQDLPYLQAVIKEALRMHPATGLPLWRVVPARGATVLGHYFPAGAIVGVNSWVAHRNEEVFGNDVGEFRPERWIEAKEGGDVERLKRMDAFYMPFGLGSRTCLGRHISTLEMSKLVPRLVEHYDFELAMDPADWRTVNYWFVRPERFPVRVKRRASVGAS</sequence>
<keyword evidence="6 8" id="KW-0503">Monooxygenase</keyword>
<evidence type="ECO:0000256" key="10">
    <source>
        <dbReference type="SAM" id="Phobius"/>
    </source>
</evidence>
<dbReference type="GO" id="GO:0005506">
    <property type="term" value="F:iron ion binding"/>
    <property type="evidence" value="ECO:0007669"/>
    <property type="project" value="InterPro"/>
</dbReference>
<dbReference type="Proteomes" id="UP000053029">
    <property type="component" value="Unassembled WGS sequence"/>
</dbReference>
<feature type="region of interest" description="Disordered" evidence="9">
    <location>
        <begin position="253"/>
        <end position="289"/>
    </location>
</feature>
<evidence type="ECO:0000256" key="6">
    <source>
        <dbReference type="ARBA" id="ARBA00023033"/>
    </source>
</evidence>
<dbReference type="GO" id="GO:0004497">
    <property type="term" value="F:monooxygenase activity"/>
    <property type="evidence" value="ECO:0007669"/>
    <property type="project" value="UniProtKB-KW"/>
</dbReference>
<keyword evidence="10" id="KW-0472">Membrane</keyword>
<proteinExistence type="inferred from homology"/>
<dbReference type="CDD" id="cd11060">
    <property type="entry name" value="CYP57A1-like"/>
    <property type="match status" value="1"/>
</dbReference>
<gene>
    <name evidence="11" type="ORF">Z517_03279</name>
</gene>
<keyword evidence="4 8" id="KW-0560">Oxidoreductase</keyword>
<protein>
    <recommendedName>
        <fullName evidence="13">Cytochrome P450 oxidoreductase</fullName>
    </recommendedName>
</protein>
<feature type="compositionally biased region" description="Low complexity" evidence="9">
    <location>
        <begin position="265"/>
        <end position="288"/>
    </location>
</feature>
<keyword evidence="10" id="KW-0812">Transmembrane</keyword>
<dbReference type="InterPro" id="IPR001128">
    <property type="entry name" value="Cyt_P450"/>
</dbReference>
<dbReference type="GO" id="GO:0016705">
    <property type="term" value="F:oxidoreductase activity, acting on paired donors, with incorporation or reduction of molecular oxygen"/>
    <property type="evidence" value="ECO:0007669"/>
    <property type="project" value="InterPro"/>
</dbReference>
<evidence type="ECO:0000256" key="5">
    <source>
        <dbReference type="ARBA" id="ARBA00023004"/>
    </source>
</evidence>
<dbReference type="InterPro" id="IPR050121">
    <property type="entry name" value="Cytochrome_P450_monoxygenase"/>
</dbReference>
<dbReference type="VEuPathDB" id="FungiDB:Z517_03279"/>
<organism evidence="11 12">
    <name type="scientific">Fonsecaea pedrosoi CBS 271.37</name>
    <dbReference type="NCBI Taxonomy" id="1442368"/>
    <lineage>
        <taxon>Eukaryota</taxon>
        <taxon>Fungi</taxon>
        <taxon>Dikarya</taxon>
        <taxon>Ascomycota</taxon>
        <taxon>Pezizomycotina</taxon>
        <taxon>Eurotiomycetes</taxon>
        <taxon>Chaetothyriomycetidae</taxon>
        <taxon>Chaetothyriales</taxon>
        <taxon>Herpotrichiellaceae</taxon>
        <taxon>Fonsecaea</taxon>
    </lineage>
</organism>
<keyword evidence="10" id="KW-1133">Transmembrane helix</keyword>
<accession>A0A0D2GST3</accession>
<evidence type="ECO:0008006" key="13">
    <source>
        <dbReference type="Google" id="ProtNLM"/>
    </source>
</evidence>
<dbReference type="STRING" id="1442368.A0A0D2GST3"/>
<evidence type="ECO:0000256" key="4">
    <source>
        <dbReference type="ARBA" id="ARBA00023002"/>
    </source>
</evidence>